<sequence>MTKVCETSFLLLGTLLTLTGTFVPIAFASTKASGGFGSPNTKATYSYVQIKGPQYAVAVTTKDSSLDQKMNLTSPSVLWIDCSGSVSWNGMTDFGDGQWSNVQLEKYADKLSNDFCGYLKFKGFLSP</sequence>
<dbReference type="BioCyc" id="PMAR59922:G1G80-2506-MONOMER"/>
<dbReference type="AlphaFoldDB" id="A2CDM2"/>
<reference evidence="1 2" key="1">
    <citation type="journal article" date="2007" name="PLoS Genet.">
        <title>Patterns and implications of gene gain and loss in the evolution of Prochlorococcus.</title>
        <authorList>
            <person name="Kettler G.C."/>
            <person name="Martiny A.C."/>
            <person name="Huang K."/>
            <person name="Zucker J."/>
            <person name="Coleman M.L."/>
            <person name="Rodrigue S."/>
            <person name="Chen F."/>
            <person name="Lapidus A."/>
            <person name="Ferriera S."/>
            <person name="Johnson J."/>
            <person name="Steglich C."/>
            <person name="Church G.M."/>
            <person name="Richardson P."/>
            <person name="Chisholm S.W."/>
        </authorList>
    </citation>
    <scope>NUCLEOTIDE SEQUENCE [LARGE SCALE GENOMIC DNA]</scope>
    <source>
        <strain evidence="1 2">MIT 9303</strain>
    </source>
</reference>
<dbReference type="STRING" id="59922.P9303_28521"/>
<accession>A2CDM2</accession>
<gene>
    <name evidence="1" type="ordered locus">P9303_28521</name>
</gene>
<proteinExistence type="predicted"/>
<dbReference type="KEGG" id="pmf:P9303_28521"/>
<organism evidence="1 2">
    <name type="scientific">Prochlorococcus marinus (strain MIT 9303)</name>
    <dbReference type="NCBI Taxonomy" id="59922"/>
    <lineage>
        <taxon>Bacteria</taxon>
        <taxon>Bacillati</taxon>
        <taxon>Cyanobacteriota</taxon>
        <taxon>Cyanophyceae</taxon>
        <taxon>Synechococcales</taxon>
        <taxon>Prochlorococcaceae</taxon>
        <taxon>Prochlorococcus</taxon>
    </lineage>
</organism>
<dbReference type="Proteomes" id="UP000002274">
    <property type="component" value="Chromosome"/>
</dbReference>
<dbReference type="EMBL" id="CP000554">
    <property type="protein sequence ID" value="ABM79582.1"/>
    <property type="molecule type" value="Genomic_DNA"/>
</dbReference>
<evidence type="ECO:0000313" key="2">
    <source>
        <dbReference type="Proteomes" id="UP000002274"/>
    </source>
</evidence>
<protein>
    <submittedName>
        <fullName evidence="1">Uncharacterized protein</fullName>
    </submittedName>
</protein>
<name>A2CDM2_PROM3</name>
<dbReference type="RefSeq" id="WP_011827424.1">
    <property type="nucleotide sequence ID" value="NC_008820.1"/>
</dbReference>
<evidence type="ECO:0000313" key="1">
    <source>
        <dbReference type="EMBL" id="ABM79582.1"/>
    </source>
</evidence>
<dbReference type="HOGENOM" id="CLU_1968576_0_0_3"/>